<organism evidence="2">
    <name type="scientific">Rhipicephalus microplus</name>
    <name type="common">Cattle tick</name>
    <name type="synonym">Boophilus microplus</name>
    <dbReference type="NCBI Taxonomy" id="6941"/>
    <lineage>
        <taxon>Eukaryota</taxon>
        <taxon>Metazoa</taxon>
        <taxon>Ecdysozoa</taxon>
        <taxon>Arthropoda</taxon>
        <taxon>Chelicerata</taxon>
        <taxon>Arachnida</taxon>
        <taxon>Acari</taxon>
        <taxon>Parasitiformes</taxon>
        <taxon>Ixodida</taxon>
        <taxon>Ixodoidea</taxon>
        <taxon>Ixodidae</taxon>
        <taxon>Rhipicephalinae</taxon>
        <taxon>Rhipicephalus</taxon>
        <taxon>Boophilus</taxon>
    </lineage>
</organism>
<keyword evidence="1" id="KW-0732">Signal</keyword>
<proteinExistence type="predicted"/>
<reference evidence="2" key="1">
    <citation type="submission" date="2020-03" db="EMBL/GenBank/DDBJ databases">
        <title>A transcriptome and proteome of the tick Rhipicephalus microplus shaped by the genetic composition of its hosts and developmental stage.</title>
        <authorList>
            <person name="Garcia G.R."/>
            <person name="Ribeiro J.M.C."/>
            <person name="Maruyama S.R."/>
            <person name="Gardinasse L.G."/>
            <person name="Nelson K."/>
            <person name="Ferreira B.R."/>
            <person name="Andrade T.G."/>
            <person name="Santos I.K.F.M."/>
        </authorList>
    </citation>
    <scope>NUCLEOTIDE SEQUENCE</scope>
    <source>
        <strain evidence="2">NSGR</strain>
        <tissue evidence="2">Salivary glands</tissue>
    </source>
</reference>
<dbReference type="EMBL" id="GIKN01003919">
    <property type="protein sequence ID" value="NIE46192.1"/>
    <property type="molecule type" value="Transcribed_RNA"/>
</dbReference>
<evidence type="ECO:0000313" key="2">
    <source>
        <dbReference type="EMBL" id="NIE46192.1"/>
    </source>
</evidence>
<dbReference type="AlphaFoldDB" id="A0A6G5A5B4"/>
<evidence type="ECO:0000256" key="1">
    <source>
        <dbReference type="SAM" id="SignalP"/>
    </source>
</evidence>
<protein>
    <submittedName>
        <fullName evidence="2">Putative kDa family member</fullName>
    </submittedName>
</protein>
<feature type="chain" id="PRO_5026084236" evidence="1">
    <location>
        <begin position="24"/>
        <end position="116"/>
    </location>
</feature>
<dbReference type="VEuPathDB" id="VectorBase:LOC119169344"/>
<accession>A0A6G5A5B4</accession>
<feature type="signal peptide" evidence="1">
    <location>
        <begin position="1"/>
        <end position="23"/>
    </location>
</feature>
<sequence>MLIRRPCVRAVLLLVFGAVVTLAGGITPPSGPVKVSVRNGRCIYRGRSVWEAYITLADGKCVQARCKPRERLLHFIPMKECMLPPAGRGCFYEDGLLESQCCKPNLICYNYANPKY</sequence>
<name>A0A6G5A5B4_RHIMP</name>
<dbReference type="OrthoDB" id="6490690at2759"/>